<protein>
    <submittedName>
        <fullName evidence="2">Uncharacterized protein</fullName>
    </submittedName>
</protein>
<reference evidence="2" key="2">
    <citation type="submission" date="2023-05" db="EMBL/GenBank/DDBJ databases">
        <authorList>
            <consortium name="Lawrence Berkeley National Laboratory"/>
            <person name="Steindorff A."/>
            <person name="Hensen N."/>
            <person name="Bonometti L."/>
            <person name="Westerberg I."/>
            <person name="Brannstrom I.O."/>
            <person name="Guillou S."/>
            <person name="Cros-Aarteil S."/>
            <person name="Calhoun S."/>
            <person name="Haridas S."/>
            <person name="Kuo A."/>
            <person name="Mondo S."/>
            <person name="Pangilinan J."/>
            <person name="Riley R."/>
            <person name="Labutti K."/>
            <person name="Andreopoulos B."/>
            <person name="Lipzen A."/>
            <person name="Chen C."/>
            <person name="Yanf M."/>
            <person name="Daum C."/>
            <person name="Ng V."/>
            <person name="Clum A."/>
            <person name="Ohm R."/>
            <person name="Martin F."/>
            <person name="Silar P."/>
            <person name="Natvig D."/>
            <person name="Lalanne C."/>
            <person name="Gautier V."/>
            <person name="Ament-Velasquez S.L."/>
            <person name="Kruys A."/>
            <person name="Hutchinson M.I."/>
            <person name="Powell A.J."/>
            <person name="Barry K."/>
            <person name="Miller A.N."/>
            <person name="Grigoriev I.V."/>
            <person name="Debuchy R."/>
            <person name="Gladieux P."/>
            <person name="Thoren M.H."/>
            <person name="Johannesson H."/>
        </authorList>
    </citation>
    <scope>NUCLEOTIDE SEQUENCE</scope>
    <source>
        <strain evidence="2">CBS 731.68</strain>
    </source>
</reference>
<dbReference type="EMBL" id="MU853223">
    <property type="protein sequence ID" value="KAK4128051.1"/>
    <property type="molecule type" value="Genomic_DNA"/>
</dbReference>
<gene>
    <name evidence="2" type="ORF">N657DRAFT_1021</name>
</gene>
<keyword evidence="3" id="KW-1185">Reference proteome</keyword>
<evidence type="ECO:0000256" key="1">
    <source>
        <dbReference type="SAM" id="MobiDB-lite"/>
    </source>
</evidence>
<proteinExistence type="predicted"/>
<feature type="region of interest" description="Disordered" evidence="1">
    <location>
        <begin position="36"/>
        <end position="63"/>
    </location>
</feature>
<feature type="compositionally biased region" description="Polar residues" evidence="1">
    <location>
        <begin position="154"/>
        <end position="167"/>
    </location>
</feature>
<organism evidence="2 3">
    <name type="scientific">Parathielavia appendiculata</name>
    <dbReference type="NCBI Taxonomy" id="2587402"/>
    <lineage>
        <taxon>Eukaryota</taxon>
        <taxon>Fungi</taxon>
        <taxon>Dikarya</taxon>
        <taxon>Ascomycota</taxon>
        <taxon>Pezizomycotina</taxon>
        <taxon>Sordariomycetes</taxon>
        <taxon>Sordariomycetidae</taxon>
        <taxon>Sordariales</taxon>
        <taxon>Chaetomiaceae</taxon>
        <taxon>Parathielavia</taxon>
    </lineage>
</organism>
<reference evidence="2" key="1">
    <citation type="journal article" date="2023" name="Mol. Phylogenet. Evol.">
        <title>Genome-scale phylogeny and comparative genomics of the fungal order Sordariales.</title>
        <authorList>
            <person name="Hensen N."/>
            <person name="Bonometti L."/>
            <person name="Westerberg I."/>
            <person name="Brannstrom I.O."/>
            <person name="Guillou S."/>
            <person name="Cros-Aarteil S."/>
            <person name="Calhoun S."/>
            <person name="Haridas S."/>
            <person name="Kuo A."/>
            <person name="Mondo S."/>
            <person name="Pangilinan J."/>
            <person name="Riley R."/>
            <person name="LaButti K."/>
            <person name="Andreopoulos B."/>
            <person name="Lipzen A."/>
            <person name="Chen C."/>
            <person name="Yan M."/>
            <person name="Daum C."/>
            <person name="Ng V."/>
            <person name="Clum A."/>
            <person name="Steindorff A."/>
            <person name="Ohm R.A."/>
            <person name="Martin F."/>
            <person name="Silar P."/>
            <person name="Natvig D.O."/>
            <person name="Lalanne C."/>
            <person name="Gautier V."/>
            <person name="Ament-Velasquez S.L."/>
            <person name="Kruys A."/>
            <person name="Hutchinson M.I."/>
            <person name="Powell A.J."/>
            <person name="Barry K."/>
            <person name="Miller A.N."/>
            <person name="Grigoriev I.V."/>
            <person name="Debuchy R."/>
            <person name="Gladieux P."/>
            <person name="Hiltunen Thoren M."/>
            <person name="Johannesson H."/>
        </authorList>
    </citation>
    <scope>NUCLEOTIDE SEQUENCE</scope>
    <source>
        <strain evidence="2">CBS 731.68</strain>
    </source>
</reference>
<dbReference type="GeneID" id="87822498"/>
<dbReference type="Proteomes" id="UP001302602">
    <property type="component" value="Unassembled WGS sequence"/>
</dbReference>
<dbReference type="RefSeq" id="XP_062651822.1">
    <property type="nucleotide sequence ID" value="XM_062785732.1"/>
</dbReference>
<sequence>MVYPQGHESSVAASNCIGVAILPRCAISFPAPDTHLSRPITPPTDTAMHIQPRKSRKSTSVSTPPWLATRFIASRNHCASNTLARTKRSRWGRPCVAYLGRPPHEAVYTSQMAIGADLGVPRIEGRLKSSSKRGVEVPADNRNRKDMRQPNGDAYNSQEATSLSSDPISHHGHHMEDYDQNGLHSYPPAHVLALNNPSLALCGHQVSIPTCSQPRLLGRAKPSSPRNISTIHFCPNGLLRAVTVRCQLWAAHRSPAQPQSTQ</sequence>
<evidence type="ECO:0000313" key="3">
    <source>
        <dbReference type="Proteomes" id="UP001302602"/>
    </source>
</evidence>
<feature type="compositionally biased region" description="Basic and acidic residues" evidence="1">
    <location>
        <begin position="125"/>
        <end position="148"/>
    </location>
</feature>
<dbReference type="AlphaFoldDB" id="A0AAN6U8X3"/>
<evidence type="ECO:0000313" key="2">
    <source>
        <dbReference type="EMBL" id="KAK4128051.1"/>
    </source>
</evidence>
<feature type="region of interest" description="Disordered" evidence="1">
    <location>
        <begin position="125"/>
        <end position="177"/>
    </location>
</feature>
<comment type="caution">
    <text evidence="2">The sequence shown here is derived from an EMBL/GenBank/DDBJ whole genome shotgun (WGS) entry which is preliminary data.</text>
</comment>
<name>A0AAN6U8X3_9PEZI</name>
<accession>A0AAN6U8X3</accession>